<evidence type="ECO:0000256" key="1">
    <source>
        <dbReference type="SAM" id="MobiDB-lite"/>
    </source>
</evidence>
<dbReference type="Pfam" id="PF08843">
    <property type="entry name" value="AbiEii"/>
    <property type="match status" value="1"/>
</dbReference>
<keyword evidence="3" id="KW-1185">Reference proteome</keyword>
<protein>
    <submittedName>
        <fullName evidence="2">Nucleotidyl transferase AbiEii/AbiGii toxin family protein</fullName>
    </submittedName>
</protein>
<proteinExistence type="predicted"/>
<sequence length="340" mass="37020">MTRGRGAAAFKRSLTDRLKKESTLRGRPFEHLRREFYLQRFLARIFSQPEGRWLLKGGASLLVRLPDARYSQDIDLLHTAAGLAEAVEDLRAAADLSELDPLSFVIRDEPVAMTGGVDGAKLKVEVYYDALYLFSFPIDLSTELVAVGDVDYQSPRPIVAMEGLAAMPEFALYPLPAQIADKVCAMYGRYGRDGGPSTRYHDLVDLVLIISAWRFPADVLVRGLSQESERRGLVLPAAMSVPSVGWSAGYEAIARTVSGLPGGALTLDSALVAPTSLRTPPVPDRGERHCPPALSAPSQADAESQVCCIRYNIDVPHVDAQLAPMNVTATIGNDKADQRK</sequence>
<reference evidence="2 3" key="1">
    <citation type="submission" date="2024-09" db="EMBL/GenBank/DDBJ databases">
        <authorList>
            <person name="Sun Q."/>
            <person name="Mori K."/>
        </authorList>
    </citation>
    <scope>NUCLEOTIDE SEQUENCE [LARGE SCALE GENOMIC DNA]</scope>
    <source>
        <strain evidence="2 3">JCM 11411</strain>
    </source>
</reference>
<dbReference type="RefSeq" id="WP_052959895.1">
    <property type="nucleotide sequence ID" value="NZ_JBHMAS010000040.1"/>
</dbReference>
<evidence type="ECO:0000313" key="3">
    <source>
        <dbReference type="Proteomes" id="UP001589587"/>
    </source>
</evidence>
<feature type="region of interest" description="Disordered" evidence="1">
    <location>
        <begin position="276"/>
        <end position="297"/>
    </location>
</feature>
<name>A0ABV5XHM5_9NOCA</name>
<gene>
    <name evidence="2" type="ORF">ACFFQ6_16575</name>
</gene>
<dbReference type="Proteomes" id="UP001589587">
    <property type="component" value="Unassembled WGS sequence"/>
</dbReference>
<accession>A0ABV5XHM5</accession>
<dbReference type="EMBL" id="JBHMAS010000040">
    <property type="protein sequence ID" value="MFB9781309.1"/>
    <property type="molecule type" value="Genomic_DNA"/>
</dbReference>
<evidence type="ECO:0000313" key="2">
    <source>
        <dbReference type="EMBL" id="MFB9781309.1"/>
    </source>
</evidence>
<organism evidence="2 3">
    <name type="scientific">Rhodococcus baikonurensis</name>
    <dbReference type="NCBI Taxonomy" id="172041"/>
    <lineage>
        <taxon>Bacteria</taxon>
        <taxon>Bacillati</taxon>
        <taxon>Actinomycetota</taxon>
        <taxon>Actinomycetes</taxon>
        <taxon>Mycobacteriales</taxon>
        <taxon>Nocardiaceae</taxon>
        <taxon>Rhodococcus</taxon>
        <taxon>Rhodococcus erythropolis group</taxon>
    </lineage>
</organism>
<dbReference type="GO" id="GO:0016740">
    <property type="term" value="F:transferase activity"/>
    <property type="evidence" value="ECO:0007669"/>
    <property type="project" value="UniProtKB-KW"/>
</dbReference>
<comment type="caution">
    <text evidence="2">The sequence shown here is derived from an EMBL/GenBank/DDBJ whole genome shotgun (WGS) entry which is preliminary data.</text>
</comment>
<keyword evidence="2" id="KW-0808">Transferase</keyword>
<dbReference type="InterPro" id="IPR014942">
    <property type="entry name" value="AbiEii"/>
</dbReference>